<evidence type="ECO:0000256" key="4">
    <source>
        <dbReference type="ARBA" id="ARBA00022692"/>
    </source>
</evidence>
<dbReference type="GeneID" id="37197282"/>
<feature type="compositionally biased region" description="Low complexity" evidence="7">
    <location>
        <begin position="1121"/>
        <end position="1134"/>
    </location>
</feature>
<comment type="similarity">
    <text evidence="2">Belongs to the SLC12A transporter family.</text>
</comment>
<feature type="compositionally biased region" description="Acidic residues" evidence="7">
    <location>
        <begin position="1032"/>
        <end position="1059"/>
    </location>
</feature>
<gene>
    <name evidence="10" type="ORF">BO97DRAFT_375572</name>
</gene>
<dbReference type="GO" id="GO:0055064">
    <property type="term" value="P:chloride ion homeostasis"/>
    <property type="evidence" value="ECO:0007669"/>
    <property type="project" value="TreeGrafter"/>
</dbReference>
<dbReference type="InterPro" id="IPR004842">
    <property type="entry name" value="SLC12A_fam"/>
</dbReference>
<dbReference type="GO" id="GO:0015379">
    <property type="term" value="F:potassium:chloride symporter activity"/>
    <property type="evidence" value="ECO:0007669"/>
    <property type="project" value="TreeGrafter"/>
</dbReference>
<keyword evidence="4 8" id="KW-0812">Transmembrane</keyword>
<evidence type="ECO:0000256" key="1">
    <source>
        <dbReference type="ARBA" id="ARBA00004141"/>
    </source>
</evidence>
<keyword evidence="5 8" id="KW-1133">Transmembrane helix</keyword>
<feature type="region of interest" description="Disordered" evidence="7">
    <location>
        <begin position="729"/>
        <end position="761"/>
    </location>
</feature>
<organism evidence="10 11">
    <name type="scientific">Aspergillus homomorphus (strain CBS 101889)</name>
    <dbReference type="NCBI Taxonomy" id="1450537"/>
    <lineage>
        <taxon>Eukaryota</taxon>
        <taxon>Fungi</taxon>
        <taxon>Dikarya</taxon>
        <taxon>Ascomycota</taxon>
        <taxon>Pezizomycotina</taxon>
        <taxon>Eurotiomycetes</taxon>
        <taxon>Eurotiomycetidae</taxon>
        <taxon>Eurotiales</taxon>
        <taxon>Aspergillaceae</taxon>
        <taxon>Aspergillus</taxon>
        <taxon>Aspergillus subgen. Circumdati</taxon>
    </lineage>
</organism>
<evidence type="ECO:0000313" key="11">
    <source>
        <dbReference type="Proteomes" id="UP000248961"/>
    </source>
</evidence>
<feature type="transmembrane region" description="Helical" evidence="8">
    <location>
        <begin position="298"/>
        <end position="316"/>
    </location>
</feature>
<feature type="transmembrane region" description="Helical" evidence="8">
    <location>
        <begin position="174"/>
        <end position="197"/>
    </location>
</feature>
<dbReference type="Proteomes" id="UP000248961">
    <property type="component" value="Unassembled WGS sequence"/>
</dbReference>
<dbReference type="VEuPathDB" id="FungiDB:BO97DRAFT_375572"/>
<name>A0A395HN86_ASPHC</name>
<evidence type="ECO:0000313" key="10">
    <source>
        <dbReference type="EMBL" id="RAL08949.1"/>
    </source>
</evidence>
<protein>
    <submittedName>
        <fullName evidence="10">Cation chloride cotransporter</fullName>
    </submittedName>
</protein>
<feature type="transmembrane region" description="Helical" evidence="8">
    <location>
        <begin position="209"/>
        <end position="232"/>
    </location>
</feature>
<dbReference type="PANTHER" id="PTHR11827:SF72">
    <property type="entry name" value="GH08340P"/>
    <property type="match status" value="1"/>
</dbReference>
<dbReference type="AlphaFoldDB" id="A0A395HN86"/>
<dbReference type="Gene3D" id="1.20.1740.10">
    <property type="entry name" value="Amino acid/polyamine transporter I"/>
    <property type="match status" value="1"/>
</dbReference>
<feature type="transmembrane region" description="Helical" evidence="8">
    <location>
        <begin position="511"/>
        <end position="532"/>
    </location>
</feature>
<feature type="compositionally biased region" description="Basic and acidic residues" evidence="7">
    <location>
        <begin position="121"/>
        <end position="130"/>
    </location>
</feature>
<evidence type="ECO:0000256" key="6">
    <source>
        <dbReference type="ARBA" id="ARBA00023136"/>
    </source>
</evidence>
<feature type="transmembrane region" description="Helical" evidence="8">
    <location>
        <begin position="568"/>
        <end position="585"/>
    </location>
</feature>
<dbReference type="EMBL" id="KZ824308">
    <property type="protein sequence ID" value="RAL08949.1"/>
    <property type="molecule type" value="Genomic_DNA"/>
</dbReference>
<keyword evidence="6 8" id="KW-0472">Membrane</keyword>
<evidence type="ECO:0000256" key="2">
    <source>
        <dbReference type="ARBA" id="ARBA00010593"/>
    </source>
</evidence>
<keyword evidence="11" id="KW-1185">Reference proteome</keyword>
<feature type="transmembrane region" description="Helical" evidence="8">
    <location>
        <begin position="270"/>
        <end position="291"/>
    </location>
</feature>
<evidence type="ECO:0000256" key="8">
    <source>
        <dbReference type="SAM" id="Phobius"/>
    </source>
</evidence>
<feature type="transmembrane region" description="Helical" evidence="8">
    <location>
        <begin position="436"/>
        <end position="456"/>
    </location>
</feature>
<feature type="compositionally biased region" description="Basic and acidic residues" evidence="7">
    <location>
        <begin position="98"/>
        <end position="108"/>
    </location>
</feature>
<evidence type="ECO:0000256" key="3">
    <source>
        <dbReference type="ARBA" id="ARBA00022448"/>
    </source>
</evidence>
<feature type="compositionally biased region" description="Polar residues" evidence="7">
    <location>
        <begin position="1"/>
        <end position="12"/>
    </location>
</feature>
<dbReference type="GO" id="GO:0034486">
    <property type="term" value="P:vacuolar transmembrane transport"/>
    <property type="evidence" value="ECO:0007669"/>
    <property type="project" value="TreeGrafter"/>
</dbReference>
<feature type="region of interest" description="Disordered" evidence="7">
    <location>
        <begin position="1023"/>
        <end position="1166"/>
    </location>
</feature>
<feature type="transmembrane region" description="Helical" evidence="8">
    <location>
        <begin position="487"/>
        <end position="505"/>
    </location>
</feature>
<dbReference type="PANTHER" id="PTHR11827">
    <property type="entry name" value="SOLUTE CARRIER FAMILY 12, CATION COTRANSPORTERS"/>
    <property type="match status" value="1"/>
</dbReference>
<comment type="subcellular location">
    <subcellularLocation>
        <location evidence="1">Membrane</location>
        <topology evidence="1">Multi-pass membrane protein</topology>
    </subcellularLocation>
</comment>
<sequence length="1277" mass="139831">MTDQRVGNSSDSLSRRRPNFSTRTAEEDVSRLDPSESTKASPEDSSKAFHGKSAGLNHQDRQNEPLSSSPHSPERHRHSLPTNVLSNATQWWGGQGSDGRHDFPRERILPPPPASGPFRESGVDQKEREAQKRVSENYDKLGTFSGVFVPTTLNVLSILMFLRFGFILGQAGLLGMFGLLAISYTINLVTTMSLSAIATNGTVRGGGAYYLISRSLGPEFGGSIGIVFYLGYVLNTGMNAVGLVDCFKQNFGTESGTWANFLEEGFWWQYLWGTIILVLCTGICLAGSSIFSRASNGLLVILLAATFSIPLSAVFMKPFSIPKIGVEFTGFRLQTLLENLKPKLTKGAAGSQLPGRENFQDLFGILFPATGGIFAGASMSGDLRNPSKSIPKGTLCGLGLTFVTYTLVIVAMAASITRESFYKNANVVQVANLSGALILMGEFATSFFSSLMGVIGSAKLLQAIARDGLLPGLGVFGQGTKKADEPVYAIIITFIVAQVTMLFDINQIASFVTMTYLMTFLVTNLACFLLKIGSAPNFRPSFHYFNWQTAATGTLVCGASMFFVDGVYASGCVAILMLLFLLIHYSSPPKPWGDVSQSLIYHQVRKYLLRLRQEHVKFWRPQILLFVTSLEEQSRMISFCNSLKKGGLFVLGHVLVTDDFSAAVPEARRQQSAWTKFVENSRVKAFVNITVSPTPEWGIRNVALSAGLGGMRPNIVIIDQFRKGRSLVERYQPTNRRDSGRKDSGSRRVSREASTDMEDSPKTPMVCRSYVTILEDLLFKLRINVAVAKGFENLELPGPHGQHAKKYIDLWPIQMSAELGADTESKKNVLTTNFDTYTLILQLGCILNTVPSWKKTYKLRVAVFVEYETDVEDERGRVEALLEKLRIEAEVLVFWLACGDLKAYRIIVNGEITPETEGYADRVHEALKDEDWWQDTQRARSIHEAQNQAELGAIAHSRERMSSWPVQSPESIQRPPPHLVGGLRKLMQSSKRRRSISSFRGLGSVSLGMQTHRLLDALVDYDVSSDSSTSDSSDEEFEPYRDDDDSEDEGEQQNDDAAQDSELAPGTIKAKQRASSSSDAIAPDQPVPSIIMTADTSPDAAGTPQTPPSPSTIPVRPKPSRSPSSNRFSSSPIPEARVNTEEDGAGPSIMFAASSSPPRSTSHHRVDSIYTRRSSSGPSAILAAKAAAASGYPQQASVPFSFNDLPSRAQHLILNELMARHSEHTAVVFTTLPSPSEGTAQSEAASASYLSDLEIFWQGLPPCLLVHSNSMTVTMNL</sequence>
<dbReference type="InterPro" id="IPR004841">
    <property type="entry name" value="AA-permease/SLC12A_dom"/>
</dbReference>
<feature type="transmembrane region" description="Helical" evidence="8">
    <location>
        <begin position="141"/>
        <end position="162"/>
    </location>
</feature>
<feature type="domain" description="Amino acid permease/ SLC12A" evidence="9">
    <location>
        <begin position="147"/>
        <end position="624"/>
    </location>
</feature>
<dbReference type="FunFam" id="1.20.1740.10:FF:000013">
    <property type="entry name" value="Solute carrier family 12 member"/>
    <property type="match status" value="1"/>
</dbReference>
<feature type="transmembrane region" description="Helical" evidence="8">
    <location>
        <begin position="362"/>
        <end position="383"/>
    </location>
</feature>
<feature type="compositionally biased region" description="Basic and acidic residues" evidence="7">
    <location>
        <begin position="24"/>
        <end position="47"/>
    </location>
</feature>
<dbReference type="GO" id="GO:0005774">
    <property type="term" value="C:vacuolar membrane"/>
    <property type="evidence" value="ECO:0007669"/>
    <property type="project" value="TreeGrafter"/>
</dbReference>
<dbReference type="Pfam" id="PF00324">
    <property type="entry name" value="AA_permease"/>
    <property type="match status" value="1"/>
</dbReference>
<proteinExistence type="inferred from homology"/>
<dbReference type="RefSeq" id="XP_025548103.1">
    <property type="nucleotide sequence ID" value="XM_025692993.1"/>
</dbReference>
<evidence type="ECO:0000259" key="9">
    <source>
        <dbReference type="Pfam" id="PF00324"/>
    </source>
</evidence>
<dbReference type="STRING" id="1450537.A0A395HN86"/>
<feature type="region of interest" description="Disordered" evidence="7">
    <location>
        <begin position="1"/>
        <end position="130"/>
    </location>
</feature>
<feature type="compositionally biased region" description="Basic and acidic residues" evidence="7">
    <location>
        <begin position="735"/>
        <end position="754"/>
    </location>
</feature>
<accession>A0A395HN86</accession>
<dbReference type="GO" id="GO:0006884">
    <property type="term" value="P:cell volume homeostasis"/>
    <property type="evidence" value="ECO:0007669"/>
    <property type="project" value="TreeGrafter"/>
</dbReference>
<evidence type="ECO:0000256" key="5">
    <source>
        <dbReference type="ARBA" id="ARBA00022989"/>
    </source>
</evidence>
<dbReference type="OrthoDB" id="2020542at2759"/>
<dbReference type="GO" id="GO:0055075">
    <property type="term" value="P:potassium ion homeostasis"/>
    <property type="evidence" value="ECO:0007669"/>
    <property type="project" value="TreeGrafter"/>
</dbReference>
<feature type="compositionally biased region" description="Polar residues" evidence="7">
    <location>
        <begin position="82"/>
        <end position="92"/>
    </location>
</feature>
<evidence type="ECO:0000256" key="7">
    <source>
        <dbReference type="SAM" id="MobiDB-lite"/>
    </source>
</evidence>
<keyword evidence="3" id="KW-0813">Transport</keyword>
<feature type="transmembrane region" description="Helical" evidence="8">
    <location>
        <begin position="395"/>
        <end position="416"/>
    </location>
</feature>
<reference evidence="10 11" key="1">
    <citation type="submission" date="2018-02" db="EMBL/GenBank/DDBJ databases">
        <title>The genomes of Aspergillus section Nigri reveals drivers in fungal speciation.</title>
        <authorList>
            <consortium name="DOE Joint Genome Institute"/>
            <person name="Vesth T.C."/>
            <person name="Nybo J."/>
            <person name="Theobald S."/>
            <person name="Brandl J."/>
            <person name="Frisvad J.C."/>
            <person name="Nielsen K.F."/>
            <person name="Lyhne E.K."/>
            <person name="Kogle M.E."/>
            <person name="Kuo A."/>
            <person name="Riley R."/>
            <person name="Clum A."/>
            <person name="Nolan M."/>
            <person name="Lipzen A."/>
            <person name="Salamov A."/>
            <person name="Henrissat B."/>
            <person name="Wiebenga A."/>
            <person name="De vries R.P."/>
            <person name="Grigoriev I.V."/>
            <person name="Mortensen U.H."/>
            <person name="Andersen M.R."/>
            <person name="Baker S.E."/>
        </authorList>
    </citation>
    <scope>NUCLEOTIDE SEQUENCE [LARGE SCALE GENOMIC DNA]</scope>
    <source>
        <strain evidence="10 11">CBS 101889</strain>
    </source>
</reference>